<feature type="compositionally biased region" description="Low complexity" evidence="1">
    <location>
        <begin position="242"/>
        <end position="266"/>
    </location>
</feature>
<feature type="compositionally biased region" description="Polar residues" evidence="1">
    <location>
        <begin position="395"/>
        <end position="406"/>
    </location>
</feature>
<feature type="transmembrane region" description="Helical" evidence="2">
    <location>
        <begin position="161"/>
        <end position="184"/>
    </location>
</feature>
<evidence type="ECO:0000313" key="3">
    <source>
        <dbReference type="EMBL" id="ATL30004.1"/>
    </source>
</evidence>
<feature type="compositionally biased region" description="Acidic residues" evidence="1">
    <location>
        <begin position="216"/>
        <end position="225"/>
    </location>
</feature>
<dbReference type="RefSeq" id="WP_098244377.1">
    <property type="nucleotide sequence ID" value="NZ_CP022685.1"/>
</dbReference>
<evidence type="ECO:0000256" key="1">
    <source>
        <dbReference type="SAM" id="MobiDB-lite"/>
    </source>
</evidence>
<sequence>MADEQYQWLDRDAAERLLRGEPLEDVDPHVRAQAERIARALDALAADDRATVPGVDGSTGGTDGSTAGADRSAAALQAGAEPVAQSPAQQDAAQQQVQGELPGEAAALAAFRAVGPGSARATTRSAAYATPAHEAAAGETVRLGRAAERPRPSRWGRPVRFGLAAALAACMVGGVAVAAGTGVLPSPFGGHGESGPAASASPVATSEESLPTPSDDASEPSEELNPDASSAPDEEPTRETESSSPPEAEAGGDTTGTTKKPGGAETPRGDKTGDWYRKAVAACRAYRSGELQGEKRRRLEEAAKGRARVEEFCGRVLGGSGGGNGGGHGGANAGAGNGGNGNGGDDGEDGGDDGEGGGSSGGGGEDGGDGGSSGGDTGGHPGPPQSSPSAPGTVPTASYSALPNLP</sequence>
<dbReference type="Proteomes" id="UP000221011">
    <property type="component" value="Chromosome"/>
</dbReference>
<feature type="region of interest" description="Disordered" evidence="1">
    <location>
        <begin position="46"/>
        <end position="91"/>
    </location>
</feature>
<feature type="compositionally biased region" description="Gly residues" evidence="1">
    <location>
        <begin position="356"/>
        <end position="380"/>
    </location>
</feature>
<evidence type="ECO:0000313" key="4">
    <source>
        <dbReference type="Proteomes" id="UP000221011"/>
    </source>
</evidence>
<dbReference type="EMBL" id="CP022685">
    <property type="protein sequence ID" value="ATL30004.1"/>
    <property type="molecule type" value="Genomic_DNA"/>
</dbReference>
<feature type="compositionally biased region" description="Acidic residues" evidence="1">
    <location>
        <begin position="345"/>
        <end position="355"/>
    </location>
</feature>
<feature type="compositionally biased region" description="Gly residues" evidence="1">
    <location>
        <begin position="316"/>
        <end position="344"/>
    </location>
</feature>
<gene>
    <name evidence="3" type="ORF">KY5_4986</name>
</gene>
<accession>A0A291QEU2</accession>
<evidence type="ECO:0000256" key="2">
    <source>
        <dbReference type="SAM" id="Phobius"/>
    </source>
</evidence>
<keyword evidence="2" id="KW-0472">Membrane</keyword>
<dbReference type="AlphaFoldDB" id="A0A291QEU2"/>
<name>A0A291QEU2_9ACTN</name>
<keyword evidence="4" id="KW-1185">Reference proteome</keyword>
<feature type="compositionally biased region" description="Basic and acidic residues" evidence="1">
    <location>
        <begin position="267"/>
        <end position="277"/>
    </location>
</feature>
<proteinExistence type="predicted"/>
<keyword evidence="2" id="KW-1133">Transmembrane helix</keyword>
<keyword evidence="2" id="KW-0812">Transmembrane</keyword>
<protein>
    <submittedName>
        <fullName evidence="3">Glycine-rich RNA-binding protein GRP1A</fullName>
    </submittedName>
</protein>
<feature type="compositionally biased region" description="Polar residues" evidence="1">
    <location>
        <begin position="202"/>
        <end position="212"/>
    </location>
</feature>
<dbReference type="KEGG" id="sfk:KY5_4986"/>
<organism evidence="3 4">
    <name type="scientific">Streptomyces formicae</name>
    <dbReference type="NCBI Taxonomy" id="1616117"/>
    <lineage>
        <taxon>Bacteria</taxon>
        <taxon>Bacillati</taxon>
        <taxon>Actinomycetota</taxon>
        <taxon>Actinomycetes</taxon>
        <taxon>Kitasatosporales</taxon>
        <taxon>Streptomycetaceae</taxon>
        <taxon>Streptomyces</taxon>
    </lineage>
</organism>
<feature type="compositionally biased region" description="Basic and acidic residues" evidence="1">
    <location>
        <begin position="292"/>
        <end position="313"/>
    </location>
</feature>
<reference evidence="3 4" key="1">
    <citation type="submission" date="2017-08" db="EMBL/GenBank/DDBJ databases">
        <title>Complete Genome Sequence of Streptomyces formicae KY5, the formicamycin producer.</title>
        <authorList>
            <person name="Holmes N.A."/>
            <person name="Devine R."/>
            <person name="Qin Z."/>
            <person name="Seipke R.F."/>
            <person name="Wilkinson B."/>
            <person name="Hutchings M.I."/>
        </authorList>
    </citation>
    <scope>NUCLEOTIDE SEQUENCE [LARGE SCALE GENOMIC DNA]</scope>
    <source>
        <strain evidence="3 4">KY5</strain>
    </source>
</reference>
<feature type="region of interest" description="Disordered" evidence="1">
    <location>
        <begin position="190"/>
        <end position="406"/>
    </location>
</feature>